<comment type="caution">
    <text evidence="1">The sequence shown here is derived from an EMBL/GenBank/DDBJ whole genome shotgun (WGS) entry which is preliminary data.</text>
</comment>
<dbReference type="InterPro" id="IPR036289">
    <property type="entry name" value="YfhH"/>
</dbReference>
<dbReference type="SUPFAM" id="SSF101697">
    <property type="entry name" value="Hypothetical protein YfhH"/>
    <property type="match status" value="1"/>
</dbReference>
<dbReference type="Proteomes" id="UP000523087">
    <property type="component" value="Unassembled WGS sequence"/>
</dbReference>
<sequence>MKQWHEQKRYSEMTEQELKQEIAILTEKARKAEQMGMVNEYAVYERKIAMAKAYLLNPDDFKLGDIYEIDGDPGSFFKIRYLNGVFAWGYRLNGEGKEEALPISLLLKP</sequence>
<dbReference type="Gene3D" id="2.30.30.340">
    <property type="entry name" value="Hypothetical protein YfhH like domains"/>
    <property type="match status" value="1"/>
</dbReference>
<gene>
    <name evidence="1" type="ORF">HNR31_003328</name>
</gene>
<organism evidence="1 2">
    <name type="scientific">Thermaerobacillus caldiproteolyticus</name>
    <dbReference type="NCBI Taxonomy" id="247480"/>
    <lineage>
        <taxon>Bacteria</taxon>
        <taxon>Bacillati</taxon>
        <taxon>Bacillota</taxon>
        <taxon>Bacilli</taxon>
        <taxon>Bacillales</taxon>
        <taxon>Anoxybacillaceae</taxon>
        <taxon>Thermaerobacillus</taxon>
    </lineage>
</organism>
<reference evidence="1 2" key="1">
    <citation type="submission" date="2020-07" db="EMBL/GenBank/DDBJ databases">
        <title>Genomic Encyclopedia of Type Strains, Phase IV (KMG-IV): sequencing the most valuable type-strain genomes for metagenomic binning, comparative biology and taxonomic classification.</title>
        <authorList>
            <person name="Goeker M."/>
        </authorList>
    </citation>
    <scope>NUCLEOTIDE SEQUENCE [LARGE SCALE GENOMIC DNA]</scope>
    <source>
        <strain evidence="1 2">DSM 15730</strain>
    </source>
</reference>
<proteinExistence type="predicted"/>
<dbReference type="Pfam" id="PF08838">
    <property type="entry name" value="DUF1811"/>
    <property type="match status" value="1"/>
</dbReference>
<keyword evidence="2" id="KW-1185">Reference proteome</keyword>
<protein>
    <submittedName>
        <fullName evidence="1">Uncharacterized protein</fullName>
    </submittedName>
</protein>
<dbReference type="EMBL" id="JACDUT010000013">
    <property type="protein sequence ID" value="MBA2876510.1"/>
    <property type="molecule type" value="Genomic_DNA"/>
</dbReference>
<dbReference type="InterPro" id="IPR014938">
    <property type="entry name" value="YfhH-like"/>
</dbReference>
<evidence type="ECO:0000313" key="2">
    <source>
        <dbReference type="Proteomes" id="UP000523087"/>
    </source>
</evidence>
<name>A0A7V9Z9M7_9BACL</name>
<accession>A0A7V9Z9M7</accession>
<dbReference type="Gene3D" id="1.10.287.880">
    <property type="entry name" value="Hypothetical protein YfhH domain"/>
    <property type="match status" value="1"/>
</dbReference>
<dbReference type="AlphaFoldDB" id="A0A7V9Z9M7"/>
<evidence type="ECO:0000313" key="1">
    <source>
        <dbReference type="EMBL" id="MBA2876510.1"/>
    </source>
</evidence>